<dbReference type="InterPro" id="IPR000326">
    <property type="entry name" value="PAP2/HPO"/>
</dbReference>
<reference evidence="3 4" key="1">
    <citation type="submission" date="2014-02" db="EMBL/GenBank/DDBJ databases">
        <authorList>
            <person name="Manrique M."/>
        </authorList>
    </citation>
    <scope>NUCLEOTIDE SEQUENCE [LARGE SCALE GENOMIC DNA]</scope>
    <source>
        <strain evidence="3 4">LMG17956</strain>
    </source>
</reference>
<dbReference type="Proteomes" id="UP000027584">
    <property type="component" value="Unassembled WGS sequence"/>
</dbReference>
<feature type="transmembrane region" description="Helical" evidence="1">
    <location>
        <begin position="186"/>
        <end position="204"/>
    </location>
</feature>
<feature type="transmembrane region" description="Helical" evidence="1">
    <location>
        <begin position="129"/>
        <end position="147"/>
    </location>
</feature>
<evidence type="ECO:0000313" key="3">
    <source>
        <dbReference type="EMBL" id="CDO17990.1"/>
    </source>
</evidence>
<evidence type="ECO:0000313" key="4">
    <source>
        <dbReference type="Proteomes" id="UP000027584"/>
    </source>
</evidence>
<feature type="transmembrane region" description="Helical" evidence="1">
    <location>
        <begin position="7"/>
        <end position="25"/>
    </location>
</feature>
<feature type="transmembrane region" description="Helical" evidence="1">
    <location>
        <begin position="65"/>
        <end position="81"/>
    </location>
</feature>
<sequence>MKHKQNYLVGASFFLVIFMILGYLVKFFPETLVGIDSSIQTSVRGDLPANATAFFKIVTNFGHEVFIFVYVFAIAFVFYFWKKWKAEAILLAGNLVLMGIFSTGFKYLYNRPRPSIQYLIPKPMGPSFPSWHAAATMVVALSLVVIMEQHLTKTTLKRCLQVLVVAIALTTALSRIYLGVHYPSDILGGWLLAFAIAAATYPFYDKKRFEWRFQGKQE</sequence>
<keyword evidence="1" id="KW-1133">Transmembrane helix</keyword>
<dbReference type="PANTHER" id="PTHR14969:SF13">
    <property type="entry name" value="AT30094P"/>
    <property type="match status" value="1"/>
</dbReference>
<dbReference type="InterPro" id="IPR036938">
    <property type="entry name" value="PAP2/HPO_sf"/>
</dbReference>
<feature type="transmembrane region" description="Helical" evidence="1">
    <location>
        <begin position="88"/>
        <end position="109"/>
    </location>
</feature>
<dbReference type="SMART" id="SM00014">
    <property type="entry name" value="acidPPc"/>
    <property type="match status" value="1"/>
</dbReference>
<proteinExistence type="predicted"/>
<dbReference type="CDD" id="cd03392">
    <property type="entry name" value="PAP2_like_2"/>
    <property type="match status" value="1"/>
</dbReference>
<dbReference type="PANTHER" id="PTHR14969">
    <property type="entry name" value="SPHINGOSINE-1-PHOSPHATE PHOSPHOHYDROLASE"/>
    <property type="match status" value="1"/>
</dbReference>
<evidence type="ECO:0000259" key="2">
    <source>
        <dbReference type="SMART" id="SM00014"/>
    </source>
</evidence>
<feature type="domain" description="Phosphatidic acid phosphatase type 2/haloperoxidase" evidence="2">
    <location>
        <begin position="88"/>
        <end position="201"/>
    </location>
</feature>
<reference evidence="3 4" key="2">
    <citation type="submission" date="2014-05" db="EMBL/GenBank/DDBJ databases">
        <title>Genome sequence of Streptococcus gallolyticus.</title>
        <authorList>
            <person name="Del Campo R."/>
        </authorList>
    </citation>
    <scope>NUCLEOTIDE SEQUENCE [LARGE SCALE GENOMIC DNA]</scope>
    <source>
        <strain evidence="3 4">LMG17956</strain>
    </source>
</reference>
<comment type="caution">
    <text evidence="3">The sequence shown here is derived from an EMBL/GenBank/DDBJ whole genome shotgun (WGS) entry which is preliminary data.</text>
</comment>
<dbReference type="Pfam" id="PF01569">
    <property type="entry name" value="PAP2"/>
    <property type="match status" value="1"/>
</dbReference>
<evidence type="ECO:0000256" key="1">
    <source>
        <dbReference type="SAM" id="Phobius"/>
    </source>
</evidence>
<dbReference type="Gene3D" id="1.20.144.10">
    <property type="entry name" value="Phosphatidic acid phosphatase type 2/haloperoxidase"/>
    <property type="match status" value="2"/>
</dbReference>
<accession>A0A060RKG4</accession>
<keyword evidence="1" id="KW-0812">Transmembrane</keyword>
<organism evidence="3 4">
    <name type="scientific">Streptococcus gallolyticus</name>
    <dbReference type="NCBI Taxonomy" id="315405"/>
    <lineage>
        <taxon>Bacteria</taxon>
        <taxon>Bacillati</taxon>
        <taxon>Bacillota</taxon>
        <taxon>Bacilli</taxon>
        <taxon>Lactobacillales</taxon>
        <taxon>Streptococcaceae</taxon>
        <taxon>Streptococcus</taxon>
    </lineage>
</organism>
<name>A0A060RKG4_9STRE</name>
<gene>
    <name evidence="3" type="ORF">BN963_SGAL_01185</name>
</gene>
<feature type="transmembrane region" description="Helical" evidence="1">
    <location>
        <begin position="159"/>
        <end position="180"/>
    </location>
</feature>
<keyword evidence="1" id="KW-0472">Membrane</keyword>
<dbReference type="SUPFAM" id="SSF48317">
    <property type="entry name" value="Acid phosphatase/Vanadium-dependent haloperoxidase"/>
    <property type="match status" value="1"/>
</dbReference>
<protein>
    <submittedName>
        <fullName evidence="3">Putative membrane associated phosphatase</fullName>
    </submittedName>
</protein>
<dbReference type="AlphaFoldDB" id="A0A060RKG4"/>
<dbReference type="EMBL" id="CCBC010000146">
    <property type="protein sequence ID" value="CDO17990.1"/>
    <property type="molecule type" value="Genomic_DNA"/>
</dbReference>